<reference evidence="3" key="1">
    <citation type="journal article" date="2019" name="Int. J. Syst. Evol. Microbiol.">
        <title>The Global Catalogue of Microorganisms (GCM) 10K type strain sequencing project: providing services to taxonomists for standard genome sequencing and annotation.</title>
        <authorList>
            <consortium name="The Broad Institute Genomics Platform"/>
            <consortium name="The Broad Institute Genome Sequencing Center for Infectious Disease"/>
            <person name="Wu L."/>
            <person name="Ma J."/>
        </authorList>
    </citation>
    <scope>NUCLEOTIDE SEQUENCE [LARGE SCALE GENOMIC DNA]</scope>
    <source>
        <strain evidence="3">YJ-61-S</strain>
    </source>
</reference>
<protein>
    <recommendedName>
        <fullName evidence="4">Type II secretion system protein</fullName>
    </recommendedName>
</protein>
<evidence type="ECO:0000313" key="3">
    <source>
        <dbReference type="Proteomes" id="UP001596043"/>
    </source>
</evidence>
<feature type="transmembrane region" description="Helical" evidence="1">
    <location>
        <begin position="12"/>
        <end position="35"/>
    </location>
</feature>
<sequence length="110" mass="12568">MGVLKKKVSASTLMETLVATSIILIVFVVASLILLNTFKSVVQRDTFSVQNRLEVLQYLNAHQKITLPYDETFEAYEITIETVEEEGIQYTIYEAKKADQKTPLILREIQ</sequence>
<dbReference type="RefSeq" id="WP_379982674.1">
    <property type="nucleotide sequence ID" value="NZ_JBHSFV010000020.1"/>
</dbReference>
<evidence type="ECO:0000313" key="2">
    <source>
        <dbReference type="EMBL" id="MFC4636459.1"/>
    </source>
</evidence>
<dbReference type="Proteomes" id="UP001596043">
    <property type="component" value="Unassembled WGS sequence"/>
</dbReference>
<comment type="caution">
    <text evidence="2">The sequence shown here is derived from an EMBL/GenBank/DDBJ whole genome shotgun (WGS) entry which is preliminary data.</text>
</comment>
<name>A0ABV9I2R1_9FLAO</name>
<keyword evidence="1" id="KW-0812">Transmembrane</keyword>
<keyword evidence="3" id="KW-1185">Reference proteome</keyword>
<keyword evidence="1" id="KW-0472">Membrane</keyword>
<proteinExistence type="predicted"/>
<gene>
    <name evidence="2" type="ORF">ACFO3O_21310</name>
</gene>
<accession>A0ABV9I2R1</accession>
<keyword evidence="1" id="KW-1133">Transmembrane helix</keyword>
<evidence type="ECO:0000256" key="1">
    <source>
        <dbReference type="SAM" id="Phobius"/>
    </source>
</evidence>
<evidence type="ECO:0008006" key="4">
    <source>
        <dbReference type="Google" id="ProtNLM"/>
    </source>
</evidence>
<dbReference type="EMBL" id="JBHSFV010000020">
    <property type="protein sequence ID" value="MFC4636459.1"/>
    <property type="molecule type" value="Genomic_DNA"/>
</dbReference>
<organism evidence="2 3">
    <name type="scientific">Dokdonia ponticola</name>
    <dbReference type="NCBI Taxonomy" id="2041041"/>
    <lineage>
        <taxon>Bacteria</taxon>
        <taxon>Pseudomonadati</taxon>
        <taxon>Bacteroidota</taxon>
        <taxon>Flavobacteriia</taxon>
        <taxon>Flavobacteriales</taxon>
        <taxon>Flavobacteriaceae</taxon>
        <taxon>Dokdonia</taxon>
    </lineage>
</organism>